<dbReference type="EMBL" id="CP016279">
    <property type="protein sequence ID" value="ANP50541.1"/>
    <property type="molecule type" value="Genomic_DNA"/>
</dbReference>
<evidence type="ECO:0000256" key="1">
    <source>
        <dbReference type="SAM" id="MobiDB-lite"/>
    </source>
</evidence>
<name>A0A1B1AVI0_9ACTN</name>
<feature type="compositionally biased region" description="Basic residues" evidence="1">
    <location>
        <begin position="66"/>
        <end position="83"/>
    </location>
</feature>
<evidence type="ECO:0000313" key="2">
    <source>
        <dbReference type="EMBL" id="ANP50541.1"/>
    </source>
</evidence>
<dbReference type="Proteomes" id="UP000092659">
    <property type="component" value="Chromosome"/>
</dbReference>
<keyword evidence="5" id="KW-1185">Reference proteome</keyword>
<dbReference type="KEGG" id="sgs:AVL59_13735"/>
<evidence type="ECO:0000313" key="5">
    <source>
        <dbReference type="Proteomes" id="UP001519309"/>
    </source>
</evidence>
<gene>
    <name evidence="2" type="ORF">AVL59_13735</name>
    <name evidence="3" type="ORF">J2Z21_004277</name>
</gene>
<proteinExistence type="predicted"/>
<dbReference type="SUPFAM" id="SSF52777">
    <property type="entry name" value="CoA-dependent acyltransferases"/>
    <property type="match status" value="1"/>
</dbReference>
<evidence type="ECO:0000313" key="3">
    <source>
        <dbReference type="EMBL" id="MBP2051306.1"/>
    </source>
</evidence>
<dbReference type="STRING" id="68214.AVL59_13735"/>
<dbReference type="AlphaFoldDB" id="A0A1B1AVI0"/>
<dbReference type="Gene3D" id="3.30.559.30">
    <property type="entry name" value="Nonribosomal peptide synthetase, condensation domain"/>
    <property type="match status" value="1"/>
</dbReference>
<sequence length="109" mass="12288">MGRTRYAVGQTSSVALDHQMWTRDGELHFRWDVAEERFPADRIELLYAYFVNEPESLADLSQRAPSPRRRLPGRPRLHLRRPRPGAARRGLDSAAGRTPGAAGHGDRDG</sequence>
<feature type="region of interest" description="Disordered" evidence="1">
    <location>
        <begin position="59"/>
        <end position="109"/>
    </location>
</feature>
<dbReference type="Proteomes" id="UP001519309">
    <property type="component" value="Unassembled WGS sequence"/>
</dbReference>
<dbReference type="RefSeq" id="WP_067303451.1">
    <property type="nucleotide sequence ID" value="NZ_CP016279.1"/>
</dbReference>
<organism evidence="2 4">
    <name type="scientific">Streptomyces griseochromogenes</name>
    <dbReference type="NCBI Taxonomy" id="68214"/>
    <lineage>
        <taxon>Bacteria</taxon>
        <taxon>Bacillati</taxon>
        <taxon>Actinomycetota</taxon>
        <taxon>Actinomycetes</taxon>
        <taxon>Kitasatosporales</taxon>
        <taxon>Streptomycetaceae</taxon>
        <taxon>Streptomyces</taxon>
    </lineage>
</organism>
<reference evidence="3 5" key="2">
    <citation type="submission" date="2021-03" db="EMBL/GenBank/DDBJ databases">
        <title>Genomic Encyclopedia of Type Strains, Phase IV (KMG-IV): sequencing the most valuable type-strain genomes for metagenomic binning, comparative biology and taxonomic classification.</title>
        <authorList>
            <person name="Goeker M."/>
        </authorList>
    </citation>
    <scope>NUCLEOTIDE SEQUENCE [LARGE SCALE GENOMIC DNA]</scope>
    <source>
        <strain evidence="3 5">DSM 40499</strain>
    </source>
</reference>
<accession>A0A1B1AVI0</accession>
<evidence type="ECO:0000313" key="4">
    <source>
        <dbReference type="Proteomes" id="UP000092659"/>
    </source>
</evidence>
<dbReference type="EMBL" id="JAGGLP010000008">
    <property type="protein sequence ID" value="MBP2051306.1"/>
    <property type="molecule type" value="Genomic_DNA"/>
</dbReference>
<protein>
    <submittedName>
        <fullName evidence="3">Non-ribosomal peptide synthetase component F</fullName>
    </submittedName>
</protein>
<reference evidence="2 4" key="1">
    <citation type="submission" date="2016-06" db="EMBL/GenBank/DDBJ databases">
        <title>Complete genome sequence of Streptomyces griseochromogenes ATCC 14511, the Blasticidin S producer.</title>
        <authorList>
            <person name="Wu L."/>
        </authorList>
    </citation>
    <scope>NUCLEOTIDE SEQUENCE [LARGE SCALE GENOMIC DNA]</scope>
    <source>
        <strain evidence="2 4">ATCC 14511</strain>
    </source>
</reference>